<feature type="region of interest" description="Disordered" evidence="1">
    <location>
        <begin position="169"/>
        <end position="200"/>
    </location>
</feature>
<keyword evidence="3" id="KW-1185">Reference proteome</keyword>
<sequence length="200" mass="21020">MIVALSALGHLALFALVGLQVPQLRQMILPPQQTMELDLVERPRTAPPTSAAKPVPVQPRPTPAPPRGVATLPLPPAPAAPRGGASIGSGYAAVPAPPGPDLDLKKALRGFTPGCRDRDAVGLTRREREACDERLGRGSQTATFIPAPMDPAKRAGYDAQAAKDEAYRRYKQGNMPPGVTPGNDPGKNTGLGDDYAGVRR</sequence>
<organism evidence="2 3">
    <name type="scientific">Caulobacter ginsengisoli</name>
    <dbReference type="NCBI Taxonomy" id="400775"/>
    <lineage>
        <taxon>Bacteria</taxon>
        <taxon>Pseudomonadati</taxon>
        <taxon>Pseudomonadota</taxon>
        <taxon>Alphaproteobacteria</taxon>
        <taxon>Caulobacterales</taxon>
        <taxon>Caulobacteraceae</taxon>
        <taxon>Caulobacter</taxon>
    </lineage>
</organism>
<protein>
    <recommendedName>
        <fullName evidence="4">Energy transducer TonB</fullName>
    </recommendedName>
</protein>
<feature type="region of interest" description="Disordered" evidence="1">
    <location>
        <begin position="44"/>
        <end position="70"/>
    </location>
</feature>
<proteinExistence type="predicted"/>
<dbReference type="Proteomes" id="UP001228905">
    <property type="component" value="Unassembled WGS sequence"/>
</dbReference>
<feature type="compositionally biased region" description="Pro residues" evidence="1">
    <location>
        <begin position="56"/>
        <end position="66"/>
    </location>
</feature>
<evidence type="ECO:0000313" key="2">
    <source>
        <dbReference type="EMBL" id="MDQ0464827.1"/>
    </source>
</evidence>
<name>A0ABU0IS36_9CAUL</name>
<dbReference type="RefSeq" id="WP_307349769.1">
    <property type="nucleotide sequence ID" value="NZ_JAUSVS010000004.1"/>
</dbReference>
<comment type="caution">
    <text evidence="2">The sequence shown here is derived from an EMBL/GenBank/DDBJ whole genome shotgun (WGS) entry which is preliminary data.</text>
</comment>
<reference evidence="2 3" key="1">
    <citation type="submission" date="2023-07" db="EMBL/GenBank/DDBJ databases">
        <title>Genomic Encyclopedia of Type Strains, Phase IV (KMG-IV): sequencing the most valuable type-strain genomes for metagenomic binning, comparative biology and taxonomic classification.</title>
        <authorList>
            <person name="Goeker M."/>
        </authorList>
    </citation>
    <scope>NUCLEOTIDE SEQUENCE [LARGE SCALE GENOMIC DNA]</scope>
    <source>
        <strain evidence="2 3">DSM 18695</strain>
    </source>
</reference>
<evidence type="ECO:0000256" key="1">
    <source>
        <dbReference type="SAM" id="MobiDB-lite"/>
    </source>
</evidence>
<accession>A0ABU0IS36</accession>
<dbReference type="EMBL" id="JAUSVS010000004">
    <property type="protein sequence ID" value="MDQ0464827.1"/>
    <property type="molecule type" value="Genomic_DNA"/>
</dbReference>
<evidence type="ECO:0008006" key="4">
    <source>
        <dbReference type="Google" id="ProtNLM"/>
    </source>
</evidence>
<evidence type="ECO:0000313" key="3">
    <source>
        <dbReference type="Proteomes" id="UP001228905"/>
    </source>
</evidence>
<gene>
    <name evidence="2" type="ORF">QO010_002611</name>
</gene>